<dbReference type="PATRIC" id="fig|451644.5.peg.3137"/>
<evidence type="ECO:0000313" key="1">
    <source>
        <dbReference type="EMBL" id="KMV17615.1"/>
    </source>
</evidence>
<protein>
    <submittedName>
        <fullName evidence="1">Uncharacterized protein</fullName>
    </submittedName>
</protein>
<dbReference type="EMBL" id="LFOD01000012">
    <property type="protein sequence ID" value="KMV17615.1"/>
    <property type="molecule type" value="Genomic_DNA"/>
</dbReference>
<dbReference type="Proteomes" id="UP000037594">
    <property type="component" value="Unassembled WGS sequence"/>
</dbReference>
<name>A0A0J8UB65_9MYCO</name>
<proteinExistence type="predicted"/>
<sequence>MTVDSAAVPRHISHNLAKLAMLCLAEEGWDNDTSQPVQRRAIAGYLESGLWAAAGDGEPMLTDEGEIRLEWERGDDDHTVEIGPIGMYLARLRDSFEDSDCTAPLFDADALIEFAVGDVMPAQEELDAEAVSVFDTLADRRRSCTPGQVHRRAVRAAGITTISDDEVIEHVAAAMWGEKKDLTAITWEGCSDETKQTWRSRARTALTTLRHIESVAVLKQEGRPAP</sequence>
<dbReference type="OrthoDB" id="4774796at2"/>
<organism evidence="1 2">
    <name type="scientific">Mycolicibacterium conceptionense</name>
    <dbReference type="NCBI Taxonomy" id="451644"/>
    <lineage>
        <taxon>Bacteria</taxon>
        <taxon>Bacillati</taxon>
        <taxon>Actinomycetota</taxon>
        <taxon>Actinomycetes</taxon>
        <taxon>Mycobacteriales</taxon>
        <taxon>Mycobacteriaceae</taxon>
        <taxon>Mycolicibacterium</taxon>
    </lineage>
</organism>
<reference evidence="1 2" key="1">
    <citation type="submission" date="2015-06" db="EMBL/GenBank/DDBJ databases">
        <title>Genome sequence of Mycobacterium conceptionense strain MLE.</title>
        <authorList>
            <person name="Greninger A.L."/>
            <person name="Cunningham G."/>
            <person name="Chiu C.Y."/>
            <person name="Miller S."/>
        </authorList>
    </citation>
    <scope>NUCLEOTIDE SEQUENCE [LARGE SCALE GENOMIC DNA]</scope>
    <source>
        <strain evidence="1 2">MLE</strain>
    </source>
</reference>
<accession>A0A0J8UB65</accession>
<gene>
    <name evidence="1" type="ORF">ACT17_15135</name>
</gene>
<comment type="caution">
    <text evidence="1">The sequence shown here is derived from an EMBL/GenBank/DDBJ whole genome shotgun (WGS) entry which is preliminary data.</text>
</comment>
<dbReference type="AlphaFoldDB" id="A0A0J8UB65"/>
<evidence type="ECO:0000313" key="2">
    <source>
        <dbReference type="Proteomes" id="UP000037594"/>
    </source>
</evidence>
<dbReference type="RefSeq" id="WP_048895965.1">
    <property type="nucleotide sequence ID" value="NZ_LFOD01000012.1"/>
</dbReference>